<dbReference type="PROSITE" id="PS00092">
    <property type="entry name" value="N6_MTASE"/>
    <property type="match status" value="1"/>
</dbReference>
<evidence type="ECO:0000256" key="4">
    <source>
        <dbReference type="ARBA" id="ARBA00022679"/>
    </source>
</evidence>
<organism evidence="8 9">
    <name type="scientific">Inquilinus limosus</name>
    <dbReference type="NCBI Taxonomy" id="171674"/>
    <lineage>
        <taxon>Bacteria</taxon>
        <taxon>Pseudomonadati</taxon>
        <taxon>Pseudomonadota</taxon>
        <taxon>Alphaproteobacteria</taxon>
        <taxon>Rhodospirillales</taxon>
        <taxon>Rhodospirillaceae</taxon>
        <taxon>Inquilinus</taxon>
    </lineage>
</organism>
<evidence type="ECO:0000259" key="7">
    <source>
        <dbReference type="Pfam" id="PF01555"/>
    </source>
</evidence>
<evidence type="ECO:0000256" key="3">
    <source>
        <dbReference type="ARBA" id="ARBA00022603"/>
    </source>
</evidence>
<dbReference type="Pfam" id="PF01555">
    <property type="entry name" value="N6_N4_Mtase"/>
    <property type="match status" value="1"/>
</dbReference>
<dbReference type="OrthoDB" id="9816043at2"/>
<reference evidence="9" key="1">
    <citation type="submission" date="2017-05" db="EMBL/GenBank/DDBJ databases">
        <authorList>
            <person name="Macchi M."/>
            <person name="Festa S."/>
            <person name="Coppotelli B.M."/>
            <person name="Morelli I.S."/>
        </authorList>
    </citation>
    <scope>NUCLEOTIDE SEQUENCE [LARGE SCALE GENOMIC DNA]</scope>
    <source>
        <strain evidence="9">I</strain>
    </source>
</reference>
<feature type="domain" description="DNA methylase N-4/N-6" evidence="7">
    <location>
        <begin position="22"/>
        <end position="353"/>
    </location>
</feature>
<dbReference type="InterPro" id="IPR029063">
    <property type="entry name" value="SAM-dependent_MTases_sf"/>
</dbReference>
<dbReference type="GO" id="GO:0003677">
    <property type="term" value="F:DNA binding"/>
    <property type="evidence" value="ECO:0007669"/>
    <property type="project" value="InterPro"/>
</dbReference>
<dbReference type="EC" id="2.1.1.72" evidence="2"/>
<comment type="similarity">
    <text evidence="1">Belongs to the N(4)/N(6)-methyltransferase family.</text>
</comment>
<dbReference type="GO" id="GO:0009007">
    <property type="term" value="F:site-specific DNA-methyltransferase (adenine-specific) activity"/>
    <property type="evidence" value="ECO:0007669"/>
    <property type="project" value="UniProtKB-EC"/>
</dbReference>
<accession>A0A211ZQU4</accession>
<feature type="region of interest" description="Disordered" evidence="6">
    <location>
        <begin position="518"/>
        <end position="574"/>
    </location>
</feature>
<evidence type="ECO:0000256" key="1">
    <source>
        <dbReference type="ARBA" id="ARBA00006594"/>
    </source>
</evidence>
<keyword evidence="9" id="KW-1185">Reference proteome</keyword>
<dbReference type="Proteomes" id="UP000196655">
    <property type="component" value="Unassembled WGS sequence"/>
</dbReference>
<evidence type="ECO:0000256" key="5">
    <source>
        <dbReference type="ARBA" id="ARBA00047942"/>
    </source>
</evidence>
<proteinExistence type="inferred from homology"/>
<sequence>MNHLYFGDNLDVLREHIKDETVDLVYLDPPFNSNATYNLLFRSASGRQADAQIEAFDDTWHWGDAAAGAYHDVIRMGSDAAGLLRSLRSFLGESDVMAYLAMMTVRLMELHRCLRPTASLCLHCDPTSSHYLKIILDSIFGSAGFKNEIIWKRTSSKSNYSQGTDYFPRVHDSILFYGKTSNAIFAPIFIDHEESYIKSKYPYLDEEGRRYGLWDMTGPGGAAKGNPSYEVLGVTRYWRYSKERMDQMIRDGRVLQSRPGAVPREKRYLECSRGVAVGDVWVDIPPVNSQAQERIGYPTQKPLALLERIVSAASRPGDLVLDPFCGCGTAVHAAQKLDRRWIGIDVTHLAIEVIEGRIVKAFDRAEFDVIGRPTDFEGAVELARRNKHQFQIWAIWLAQGTPYQDGKKGRDRGVDGQRFFPTGSGDVAQALMSVKGGDHLNPAMVRDLRGTIEREGAACGLLILLRPPTREMEREAAAAGMTDLPGRPVARIQIRTVAQLLDRNGFDLPVSWGEPMQPAAAAAREKKAIKRRKIPDPRQREMLLPTKGGKDASEGAAHQSVAASAPTRRARQGR</sequence>
<dbReference type="PRINTS" id="PR00508">
    <property type="entry name" value="S21N4MTFRASE"/>
</dbReference>
<dbReference type="RefSeq" id="WP_088150808.1">
    <property type="nucleotide sequence ID" value="NZ_NHON01000013.1"/>
</dbReference>
<keyword evidence="3 8" id="KW-0489">Methyltransferase</keyword>
<dbReference type="InterPro" id="IPR002052">
    <property type="entry name" value="DNA_methylase_N6_adenine_CS"/>
</dbReference>
<dbReference type="AlphaFoldDB" id="A0A211ZQU4"/>
<comment type="catalytic activity">
    <reaction evidence="5">
        <text>a 2'-deoxyadenosine in DNA + S-adenosyl-L-methionine = an N(6)-methyl-2'-deoxyadenosine in DNA + S-adenosyl-L-homocysteine + H(+)</text>
        <dbReference type="Rhea" id="RHEA:15197"/>
        <dbReference type="Rhea" id="RHEA-COMP:12418"/>
        <dbReference type="Rhea" id="RHEA-COMP:12419"/>
        <dbReference type="ChEBI" id="CHEBI:15378"/>
        <dbReference type="ChEBI" id="CHEBI:57856"/>
        <dbReference type="ChEBI" id="CHEBI:59789"/>
        <dbReference type="ChEBI" id="CHEBI:90615"/>
        <dbReference type="ChEBI" id="CHEBI:90616"/>
        <dbReference type="EC" id="2.1.1.72"/>
    </reaction>
</comment>
<evidence type="ECO:0000256" key="6">
    <source>
        <dbReference type="SAM" id="MobiDB-lite"/>
    </source>
</evidence>
<dbReference type="SUPFAM" id="SSF53335">
    <property type="entry name" value="S-adenosyl-L-methionine-dependent methyltransferases"/>
    <property type="match status" value="1"/>
</dbReference>
<name>A0A211ZQU4_9PROT</name>
<evidence type="ECO:0000313" key="9">
    <source>
        <dbReference type="Proteomes" id="UP000196655"/>
    </source>
</evidence>
<dbReference type="InterPro" id="IPR002941">
    <property type="entry name" value="DNA_methylase_N4/N6"/>
</dbReference>
<comment type="caution">
    <text evidence="8">The sequence shown here is derived from an EMBL/GenBank/DDBJ whole genome shotgun (WGS) entry which is preliminary data.</text>
</comment>
<evidence type="ECO:0000256" key="2">
    <source>
        <dbReference type="ARBA" id="ARBA00011900"/>
    </source>
</evidence>
<dbReference type="GO" id="GO:0008170">
    <property type="term" value="F:N-methyltransferase activity"/>
    <property type="evidence" value="ECO:0007669"/>
    <property type="project" value="InterPro"/>
</dbReference>
<dbReference type="GO" id="GO:0032259">
    <property type="term" value="P:methylation"/>
    <property type="evidence" value="ECO:0007669"/>
    <property type="project" value="UniProtKB-KW"/>
</dbReference>
<dbReference type="EMBL" id="NHON01000013">
    <property type="protein sequence ID" value="OWJ67467.1"/>
    <property type="molecule type" value="Genomic_DNA"/>
</dbReference>
<dbReference type="Gene3D" id="3.40.50.150">
    <property type="entry name" value="Vaccinia Virus protein VP39"/>
    <property type="match status" value="1"/>
</dbReference>
<protein>
    <recommendedName>
        <fullName evidence="2">site-specific DNA-methyltransferase (adenine-specific)</fullName>
        <ecNumber evidence="2">2.1.1.72</ecNumber>
    </recommendedName>
</protein>
<keyword evidence="4 8" id="KW-0808">Transferase</keyword>
<evidence type="ECO:0000313" key="8">
    <source>
        <dbReference type="EMBL" id="OWJ67467.1"/>
    </source>
</evidence>
<gene>
    <name evidence="8" type="ORF">BWR60_09685</name>
</gene>
<dbReference type="InterPro" id="IPR001091">
    <property type="entry name" value="RM_Methyltransferase"/>
</dbReference>